<dbReference type="Proteomes" id="UP001199816">
    <property type="component" value="Unassembled WGS sequence"/>
</dbReference>
<organism evidence="3 4">
    <name type="scientific">Niabella pedocola</name>
    <dbReference type="NCBI Taxonomy" id="1752077"/>
    <lineage>
        <taxon>Bacteria</taxon>
        <taxon>Pseudomonadati</taxon>
        <taxon>Bacteroidota</taxon>
        <taxon>Chitinophagia</taxon>
        <taxon>Chitinophagales</taxon>
        <taxon>Chitinophagaceae</taxon>
        <taxon>Niabella</taxon>
    </lineage>
</organism>
<dbReference type="RefSeq" id="WP_231002553.1">
    <property type="nucleotide sequence ID" value="NZ_JAJNEC010000003.1"/>
</dbReference>
<evidence type="ECO:0000259" key="2">
    <source>
        <dbReference type="Pfam" id="PF02350"/>
    </source>
</evidence>
<keyword evidence="4" id="KW-1185">Reference proteome</keyword>
<dbReference type="SUPFAM" id="SSF53756">
    <property type="entry name" value="UDP-Glycosyltransferase/glycogen phosphorylase"/>
    <property type="match status" value="1"/>
</dbReference>
<feature type="domain" description="UDP-N-acetylglucosamine 2-epimerase" evidence="2">
    <location>
        <begin position="23"/>
        <end position="349"/>
    </location>
</feature>
<name>A0ABS8PKM1_9BACT</name>
<evidence type="ECO:0000313" key="3">
    <source>
        <dbReference type="EMBL" id="MCD2421648.1"/>
    </source>
</evidence>
<comment type="caution">
    <text evidence="3">The sequence shown here is derived from an EMBL/GenBank/DDBJ whole genome shotgun (WGS) entry which is preliminary data.</text>
</comment>
<evidence type="ECO:0000256" key="1">
    <source>
        <dbReference type="RuleBase" id="RU003513"/>
    </source>
</evidence>
<dbReference type="EMBL" id="JAJNEC010000003">
    <property type="protein sequence ID" value="MCD2421648.1"/>
    <property type="molecule type" value="Genomic_DNA"/>
</dbReference>
<reference evidence="3 4" key="1">
    <citation type="submission" date="2021-11" db="EMBL/GenBank/DDBJ databases">
        <title>Genomic of Niabella pedocola.</title>
        <authorList>
            <person name="Wu T."/>
        </authorList>
    </citation>
    <scope>NUCLEOTIDE SEQUENCE [LARGE SCALE GENOMIC DNA]</scope>
    <source>
        <strain evidence="3 4">JCM 31011</strain>
    </source>
</reference>
<dbReference type="InterPro" id="IPR029767">
    <property type="entry name" value="WecB-like"/>
</dbReference>
<sequence>MKQIIHIVGNRPQFIKLAVLYKAIAARKIARQLILHTGQHHSQEMSGVFFNDLALPAPDIQLQVENTDPDLFIAHTTRQIQQCLAQEKPGTVIIYGDTNTTHAAAIAAARTGQLLHHFEAGVRTGDLKAPEEINRLLADRLSSVHYCCTMHNLQTLKAEGFGTAITASPVFTGDLMLDAYLKIPEDVSFRPETAPYVACTIHRAENILVKKNLEAIINALNDLHRQIPVIVPLHPHTQKRIAETGATISFRVMPPLGYPQMKAFIKQASFVITDSGGVSREAYFAEKPSLVVMERPVWPEIIRSGAGLTCAPDRDALLQAFMRLAQLTPGYEAALFGYGNAAQHICDHLSDSL</sequence>
<proteinExistence type="inferred from homology"/>
<dbReference type="Pfam" id="PF02350">
    <property type="entry name" value="Epimerase_2"/>
    <property type="match status" value="1"/>
</dbReference>
<gene>
    <name evidence="3" type="ORF">LQ567_02670</name>
</gene>
<dbReference type="PANTHER" id="PTHR43174:SF1">
    <property type="entry name" value="UDP-N-ACETYLGLUCOSAMINE 2-EPIMERASE"/>
    <property type="match status" value="1"/>
</dbReference>
<keyword evidence="1" id="KW-0413">Isomerase</keyword>
<accession>A0ABS8PKM1</accession>
<protein>
    <submittedName>
        <fullName evidence="3">UDP-N-acetylglucosamine 2-epimerase</fullName>
    </submittedName>
</protein>
<dbReference type="Gene3D" id="3.40.50.2000">
    <property type="entry name" value="Glycogen Phosphorylase B"/>
    <property type="match status" value="2"/>
</dbReference>
<comment type="similarity">
    <text evidence="1">Belongs to the UDP-N-acetylglucosamine 2-epimerase family.</text>
</comment>
<dbReference type="InterPro" id="IPR003331">
    <property type="entry name" value="UDP_GlcNAc_Epimerase_2_dom"/>
</dbReference>
<dbReference type="PANTHER" id="PTHR43174">
    <property type="entry name" value="UDP-N-ACETYLGLUCOSAMINE 2-EPIMERASE"/>
    <property type="match status" value="1"/>
</dbReference>
<evidence type="ECO:0000313" key="4">
    <source>
        <dbReference type="Proteomes" id="UP001199816"/>
    </source>
</evidence>